<reference evidence="1 2" key="1">
    <citation type="submission" date="2021-05" db="EMBL/GenBank/DDBJ databases">
        <title>The draft genome of Geobacter luticola JCM 17780.</title>
        <authorList>
            <person name="Xu Z."/>
            <person name="Masuda Y."/>
            <person name="Itoh H."/>
            <person name="Senoo K."/>
        </authorList>
    </citation>
    <scope>NUCLEOTIDE SEQUENCE [LARGE SCALE GENOMIC DNA]</scope>
    <source>
        <strain evidence="1 2">JCM 17780</strain>
    </source>
</reference>
<dbReference type="PANTHER" id="PTHR41260:SF1">
    <property type="entry name" value="PROTEIN ECSC"/>
    <property type="match status" value="1"/>
</dbReference>
<dbReference type="EMBL" id="JAHCVK010000001">
    <property type="protein sequence ID" value="MBT0652452.1"/>
    <property type="molecule type" value="Genomic_DNA"/>
</dbReference>
<dbReference type="RefSeq" id="WP_214174394.1">
    <property type="nucleotide sequence ID" value="NZ_JAHCVK010000001.1"/>
</dbReference>
<accession>A0ABS5SEM2</accession>
<evidence type="ECO:0000313" key="2">
    <source>
        <dbReference type="Proteomes" id="UP000756860"/>
    </source>
</evidence>
<dbReference type="Proteomes" id="UP000756860">
    <property type="component" value="Unassembled WGS sequence"/>
</dbReference>
<evidence type="ECO:0000313" key="1">
    <source>
        <dbReference type="EMBL" id="MBT0652452.1"/>
    </source>
</evidence>
<dbReference type="InterPro" id="IPR024787">
    <property type="entry name" value="EcsC"/>
</dbReference>
<name>A0ABS5SEM2_9BACT</name>
<sequence length="259" mass="27675">MALSSTELRDLQTAKSILENPGLVAKVSNFVGSPIEAGLKKLPGSWNATINTAARKSIEKALDIALVTMDHDDREPPSNWWHKIAAGATGATGGLFGLPALAIELPISTTIMLRSIADIARSEGEDLRHPDGRLQCLQVLALGGKSPADDVTEAGYFAARTALARAVSDAAEHLAKKGLSQKGAPAIVRLITQVAARFSIVVSEKTAVQAVPVVGAFGGAAINMLFIDHFQDMGRGHFIIRRLERLHGQEEVRRLYDTL</sequence>
<dbReference type="Pfam" id="PF12787">
    <property type="entry name" value="EcsC"/>
    <property type="match status" value="1"/>
</dbReference>
<dbReference type="PANTHER" id="PTHR41260">
    <property type="entry name" value="PROTEIN ECSC"/>
    <property type="match status" value="1"/>
</dbReference>
<organism evidence="1 2">
    <name type="scientific">Geomobilimonas luticola</name>
    <dbReference type="NCBI Taxonomy" id="1114878"/>
    <lineage>
        <taxon>Bacteria</taxon>
        <taxon>Pseudomonadati</taxon>
        <taxon>Thermodesulfobacteriota</taxon>
        <taxon>Desulfuromonadia</taxon>
        <taxon>Geobacterales</taxon>
        <taxon>Geobacteraceae</taxon>
        <taxon>Geomobilimonas</taxon>
    </lineage>
</organism>
<proteinExistence type="predicted"/>
<keyword evidence="2" id="KW-1185">Reference proteome</keyword>
<comment type="caution">
    <text evidence="1">The sequence shown here is derived from an EMBL/GenBank/DDBJ whole genome shotgun (WGS) entry which is preliminary data.</text>
</comment>
<protein>
    <submittedName>
        <fullName evidence="1">EcsC family protein</fullName>
    </submittedName>
</protein>
<gene>
    <name evidence="1" type="ORF">KI810_05245</name>
</gene>